<dbReference type="Pfam" id="PF00057">
    <property type="entry name" value="Ldl_recept_a"/>
    <property type="match status" value="1"/>
</dbReference>
<dbReference type="Proteomes" id="UP000663882">
    <property type="component" value="Unassembled WGS sequence"/>
</dbReference>
<evidence type="ECO:0000256" key="3">
    <source>
        <dbReference type="SAM" id="SignalP"/>
    </source>
</evidence>
<dbReference type="SMART" id="SM00042">
    <property type="entry name" value="CUB"/>
    <property type="match status" value="1"/>
</dbReference>
<proteinExistence type="predicted"/>
<dbReference type="Gene3D" id="2.60.120.290">
    <property type="entry name" value="Spermadhesin, CUB domain"/>
    <property type="match status" value="1"/>
</dbReference>
<feature type="disulfide bond" evidence="2">
    <location>
        <begin position="169"/>
        <end position="187"/>
    </location>
</feature>
<feature type="signal peptide" evidence="3">
    <location>
        <begin position="1"/>
        <end position="25"/>
    </location>
</feature>
<dbReference type="SUPFAM" id="SSF57424">
    <property type="entry name" value="LDL receptor-like module"/>
    <property type="match status" value="1"/>
</dbReference>
<sequence length="201" mass="22149">MATISVFRILTSLCLLILIIGLNDAKVGNDKYYMDKMCGNDHFVFDGDKQPGISLQLTSSSKYKKNFNCTVRFRTAQPSQRLIITIEKMDISDCPGDSLYIYDGTTLLNKDSKQQCGTPSPFTLTSSTTQISMTFTSNSAVESSGFQAAIALHFPMIASCPQNLGFFQCKNKNCISKQLQCDGRNHCGDETDENQCSILSG</sequence>
<dbReference type="InterPro" id="IPR036055">
    <property type="entry name" value="LDL_receptor-like_sf"/>
</dbReference>
<keyword evidence="1 2" id="KW-1015">Disulfide bond</keyword>
<dbReference type="InterPro" id="IPR023415">
    <property type="entry name" value="LDLR_class-A_CS"/>
</dbReference>
<dbReference type="OrthoDB" id="19606at2759"/>
<dbReference type="InterPro" id="IPR002172">
    <property type="entry name" value="LDrepeatLR_classA_rpt"/>
</dbReference>
<evidence type="ECO:0000256" key="2">
    <source>
        <dbReference type="PROSITE-ProRule" id="PRU00124"/>
    </source>
</evidence>
<dbReference type="InterPro" id="IPR042333">
    <property type="entry name" value="LRAD2/Mig-13-like"/>
</dbReference>
<organism evidence="5 6">
    <name type="scientific">Rotaria sordida</name>
    <dbReference type="NCBI Taxonomy" id="392033"/>
    <lineage>
        <taxon>Eukaryota</taxon>
        <taxon>Metazoa</taxon>
        <taxon>Spiralia</taxon>
        <taxon>Gnathifera</taxon>
        <taxon>Rotifera</taxon>
        <taxon>Eurotatoria</taxon>
        <taxon>Bdelloidea</taxon>
        <taxon>Philodinida</taxon>
        <taxon>Philodinidae</taxon>
        <taxon>Rotaria</taxon>
    </lineage>
</organism>
<comment type="caution">
    <text evidence="5">The sequence shown here is derived from an EMBL/GenBank/DDBJ whole genome shotgun (WGS) entry which is preliminary data.</text>
</comment>
<evidence type="ECO:0000259" key="4">
    <source>
        <dbReference type="PROSITE" id="PS01180"/>
    </source>
</evidence>
<feature type="disulfide bond" evidence="2">
    <location>
        <begin position="181"/>
        <end position="196"/>
    </location>
</feature>
<dbReference type="PROSITE" id="PS01180">
    <property type="entry name" value="CUB"/>
    <property type="match status" value="1"/>
</dbReference>
<protein>
    <recommendedName>
        <fullName evidence="4">CUB domain-containing protein</fullName>
    </recommendedName>
</protein>
<dbReference type="PROSITE" id="PS01209">
    <property type="entry name" value="LDLRA_1"/>
    <property type="match status" value="1"/>
</dbReference>
<feature type="chain" id="PRO_5032664099" description="CUB domain-containing protein" evidence="3">
    <location>
        <begin position="26"/>
        <end position="201"/>
    </location>
</feature>
<dbReference type="InterPro" id="IPR000859">
    <property type="entry name" value="CUB_dom"/>
</dbReference>
<dbReference type="PANTHER" id="PTHR24652">
    <property type="entry name" value="LOW-DENSITY LIPOPROTEIN RECEPTOR CLASS A DOMAIN-CONTAINING PROTEIN 2"/>
    <property type="match status" value="1"/>
</dbReference>
<dbReference type="InterPro" id="IPR035914">
    <property type="entry name" value="Sperma_CUB_dom_sf"/>
</dbReference>
<accession>A0A815KPV0</accession>
<dbReference type="SMART" id="SM00192">
    <property type="entry name" value="LDLa"/>
    <property type="match status" value="1"/>
</dbReference>
<evidence type="ECO:0000256" key="1">
    <source>
        <dbReference type="ARBA" id="ARBA00023157"/>
    </source>
</evidence>
<name>A0A815KPV0_9BILA</name>
<reference evidence="5" key="1">
    <citation type="submission" date="2021-02" db="EMBL/GenBank/DDBJ databases">
        <authorList>
            <person name="Nowell W R."/>
        </authorList>
    </citation>
    <scope>NUCLEOTIDE SEQUENCE</scope>
</reference>
<comment type="caution">
    <text evidence="2">Lacks conserved residue(s) required for the propagation of feature annotation.</text>
</comment>
<dbReference type="PROSITE" id="PS50068">
    <property type="entry name" value="LDLRA_2"/>
    <property type="match status" value="1"/>
</dbReference>
<evidence type="ECO:0000313" key="6">
    <source>
        <dbReference type="Proteomes" id="UP000663882"/>
    </source>
</evidence>
<dbReference type="Pfam" id="PF00431">
    <property type="entry name" value="CUB"/>
    <property type="match status" value="1"/>
</dbReference>
<feature type="domain" description="CUB" evidence="4">
    <location>
        <begin position="38"/>
        <end position="153"/>
    </location>
</feature>
<dbReference type="PANTHER" id="PTHR24652:SF69">
    <property type="entry name" value="CUB DOMAIN-CONTAINING PROTEIN"/>
    <property type="match status" value="1"/>
</dbReference>
<dbReference type="EMBL" id="CAJNOO010004851">
    <property type="protein sequence ID" value="CAF1395935.1"/>
    <property type="molecule type" value="Genomic_DNA"/>
</dbReference>
<gene>
    <name evidence="5" type="ORF">RFH988_LOCUS34583</name>
</gene>
<dbReference type="SUPFAM" id="SSF49854">
    <property type="entry name" value="Spermadhesin, CUB domain"/>
    <property type="match status" value="1"/>
</dbReference>
<keyword evidence="3" id="KW-0732">Signal</keyword>
<evidence type="ECO:0000313" key="5">
    <source>
        <dbReference type="EMBL" id="CAF1395935.1"/>
    </source>
</evidence>
<dbReference type="CDD" id="cd00041">
    <property type="entry name" value="CUB"/>
    <property type="match status" value="1"/>
</dbReference>
<dbReference type="CDD" id="cd00112">
    <property type="entry name" value="LDLa"/>
    <property type="match status" value="1"/>
</dbReference>
<dbReference type="Gene3D" id="4.10.400.10">
    <property type="entry name" value="Low-density Lipoprotein Receptor"/>
    <property type="match status" value="1"/>
</dbReference>
<dbReference type="AlphaFoldDB" id="A0A815KPV0"/>